<sequence>MKVNNILILKNREDLYTRRQQAIFNKLAKEKKAIDAKQTKRVNKMLQISFMDIENFTNVSQSYEFNRHKDAKSLNSNRDHSISKSRYSNQVFLNKLDLTPRIDSCNYWYDLQYI</sequence>
<accession>A0A8S1JMA2</accession>
<gene>
    <name evidence="1" type="ORF">PPRIM_AZ9-3.1.T0050013</name>
</gene>
<comment type="caution">
    <text evidence="1">The sequence shown here is derived from an EMBL/GenBank/DDBJ whole genome shotgun (WGS) entry which is preliminary data.</text>
</comment>
<evidence type="ECO:0000313" key="2">
    <source>
        <dbReference type="Proteomes" id="UP000688137"/>
    </source>
</evidence>
<name>A0A8S1JMA2_PARPR</name>
<protein>
    <submittedName>
        <fullName evidence="1">Uncharacterized protein</fullName>
    </submittedName>
</protein>
<dbReference type="AlphaFoldDB" id="A0A8S1JMA2"/>
<reference evidence="1" key="1">
    <citation type="submission" date="2021-01" db="EMBL/GenBank/DDBJ databases">
        <authorList>
            <consortium name="Genoscope - CEA"/>
            <person name="William W."/>
        </authorList>
    </citation>
    <scope>NUCLEOTIDE SEQUENCE</scope>
</reference>
<organism evidence="1 2">
    <name type="scientific">Paramecium primaurelia</name>
    <dbReference type="NCBI Taxonomy" id="5886"/>
    <lineage>
        <taxon>Eukaryota</taxon>
        <taxon>Sar</taxon>
        <taxon>Alveolata</taxon>
        <taxon>Ciliophora</taxon>
        <taxon>Intramacronucleata</taxon>
        <taxon>Oligohymenophorea</taxon>
        <taxon>Peniculida</taxon>
        <taxon>Parameciidae</taxon>
        <taxon>Paramecium</taxon>
    </lineage>
</organism>
<dbReference type="Proteomes" id="UP000688137">
    <property type="component" value="Unassembled WGS sequence"/>
</dbReference>
<evidence type="ECO:0000313" key="1">
    <source>
        <dbReference type="EMBL" id="CAD8043362.1"/>
    </source>
</evidence>
<keyword evidence="2" id="KW-1185">Reference proteome</keyword>
<proteinExistence type="predicted"/>
<dbReference type="EMBL" id="CAJJDM010000002">
    <property type="protein sequence ID" value="CAD8043362.1"/>
    <property type="molecule type" value="Genomic_DNA"/>
</dbReference>
<dbReference type="OMA" id="IDSCNYW"/>